<evidence type="ECO:0000256" key="2">
    <source>
        <dbReference type="SAM" id="SignalP"/>
    </source>
</evidence>
<dbReference type="AlphaFoldDB" id="A0A7W8YC12"/>
<dbReference type="Gene3D" id="3.60.10.10">
    <property type="entry name" value="Endonuclease/exonuclease/phosphatase"/>
    <property type="match status" value="1"/>
</dbReference>
<evidence type="ECO:0000256" key="1">
    <source>
        <dbReference type="SAM" id="MobiDB-lite"/>
    </source>
</evidence>
<dbReference type="CDD" id="cd04486">
    <property type="entry name" value="YhcR_OBF_like"/>
    <property type="match status" value="1"/>
</dbReference>
<accession>A0A7W8YC12</accession>
<dbReference type="NCBIfam" id="NF033681">
    <property type="entry name" value="ExeM_NucH_DNase"/>
    <property type="match status" value="1"/>
</dbReference>
<dbReference type="EMBL" id="JACHBL010000001">
    <property type="protein sequence ID" value="MBB5598480.1"/>
    <property type="molecule type" value="Genomic_DNA"/>
</dbReference>
<evidence type="ECO:0000259" key="3">
    <source>
        <dbReference type="PROSITE" id="PS51841"/>
    </source>
</evidence>
<protein>
    <submittedName>
        <fullName evidence="4">Putative extracellular nuclease</fullName>
    </submittedName>
</protein>
<dbReference type="RefSeq" id="WP_246361634.1">
    <property type="nucleotide sequence ID" value="NZ_JACHBL010000001.1"/>
</dbReference>
<feature type="compositionally biased region" description="Gly residues" evidence="1">
    <location>
        <begin position="218"/>
        <end position="231"/>
    </location>
</feature>
<evidence type="ECO:0000313" key="5">
    <source>
        <dbReference type="Proteomes" id="UP000523863"/>
    </source>
</evidence>
<feature type="chain" id="PRO_5039064228" evidence="2">
    <location>
        <begin position="20"/>
        <end position="852"/>
    </location>
</feature>
<name>A0A7W8YC12_9MICC</name>
<feature type="domain" description="LTD" evidence="3">
    <location>
        <begin position="33"/>
        <end position="171"/>
    </location>
</feature>
<feature type="region of interest" description="Disordered" evidence="1">
    <location>
        <begin position="199"/>
        <end position="237"/>
    </location>
</feature>
<dbReference type="InterPro" id="IPR047971">
    <property type="entry name" value="ExeM-like"/>
</dbReference>
<proteinExistence type="predicted"/>
<feature type="signal peptide" evidence="2">
    <location>
        <begin position="1"/>
        <end position="19"/>
    </location>
</feature>
<dbReference type="InterPro" id="IPR005135">
    <property type="entry name" value="Endo/exonuclease/phosphatase"/>
</dbReference>
<gene>
    <name evidence="4" type="ORF">BKA12_001560</name>
</gene>
<organism evidence="4 5">
    <name type="scientific">Neomicrococcus lactis</name>
    <dbReference type="NCBI Taxonomy" id="732241"/>
    <lineage>
        <taxon>Bacteria</taxon>
        <taxon>Bacillati</taxon>
        <taxon>Actinomycetota</taxon>
        <taxon>Actinomycetes</taxon>
        <taxon>Micrococcales</taxon>
        <taxon>Micrococcaceae</taxon>
        <taxon>Neomicrococcus</taxon>
    </lineage>
</organism>
<dbReference type="Pfam" id="PF03372">
    <property type="entry name" value="Exo_endo_phos"/>
    <property type="match status" value="1"/>
</dbReference>
<dbReference type="Pfam" id="PF00932">
    <property type="entry name" value="LTD"/>
    <property type="match status" value="1"/>
</dbReference>
<reference evidence="4 5" key="1">
    <citation type="submission" date="2020-08" db="EMBL/GenBank/DDBJ databases">
        <title>Sequencing the genomes of 1000 actinobacteria strains.</title>
        <authorList>
            <person name="Klenk H.-P."/>
        </authorList>
    </citation>
    <scope>NUCLEOTIDE SEQUENCE [LARGE SCALE GENOMIC DNA]</scope>
    <source>
        <strain evidence="4 5">DSM 23694</strain>
    </source>
</reference>
<sequence length="852" mass="89395">MRSSLLRAGTALTAAAVLAAGFTAPAGALAPAVVIPANVSSTDLIINEAYLVGGSAGQPYKNKFIELYNPTANDIVLDGKYSIAYRSASASTNPQNFALKGTVKAKSYFVIQGGSNATNGAALPQVDAVAGINPSGSTGTIVLTRSASAISLPTGSVVNNAQVVDLLGYGASNTYETALAPTPQGTKAVESLNRTNFVDTDDNSKDITVNASVTPGAANGGTTGGEPGGENPGEETGPELKTIAEIQGTGGATELPKDTAVRTRGIVTATYPTGGFNGYYIQTPGTGGDALPEASQGIFVYSAATVNEVKIGDYVEVTGKPAEYYGLSQLTVAKGGVKQLTEPAEAIKPLTIAWPKTDAERERVEGMVFNPSGKYTVADNYSLNQYAEIGLAFGESSLVPGADELIQPTDVAEAGTAEAQAVATENYQRGVKLDDGATTNFMGSTANKAIPLPYLTPEAPIRVGAPVNFQSDVILDYRNEAWKFQPLTQLTAGNAASVQPATFVNTRTAAPDEVGGNVKLASFNVLNYFTTTGDQLEGCTYYTDRAGNPLTVRGGCLARGAANAENLKRQQDKIVAAINGLDADVVSLEEIENSAAFGKDRDEALSTLVDALNADRPGTWDYVRSPEALPASEDVIRTAFIFKPSVVKPIDESIILDDAAFSNARQPLAQAFQKVGGNAKSRFVAIVNHFKSKGSAPATGENADTGQGGWNAARVGQAEALVKFADSLKTQRNTDKIFLTGDFNSYSQEDPMQVLYNAGYISQNAKTGDYTYLFDGVVGSLDHILASPAANSLVTGADIWNINADEPIALEYSRYNYNATDFYAPTPYRASDHDPVIVGFYVDKNSPKAVKK</sequence>
<dbReference type="GO" id="GO:0003824">
    <property type="term" value="F:catalytic activity"/>
    <property type="evidence" value="ECO:0007669"/>
    <property type="project" value="InterPro"/>
</dbReference>
<dbReference type="PANTHER" id="PTHR42834">
    <property type="entry name" value="ENDONUCLEASE/EXONUCLEASE/PHOSPHATASE FAMILY PROTEIN (AFU_ORTHOLOGUE AFUA_3G09210)"/>
    <property type="match status" value="1"/>
</dbReference>
<dbReference type="InterPro" id="IPR036691">
    <property type="entry name" value="Endo/exonu/phosph_ase_sf"/>
</dbReference>
<comment type="caution">
    <text evidence="4">The sequence shown here is derived from an EMBL/GenBank/DDBJ whole genome shotgun (WGS) entry which is preliminary data.</text>
</comment>
<dbReference type="CDD" id="cd10283">
    <property type="entry name" value="MnuA_DNase1-like"/>
    <property type="match status" value="1"/>
</dbReference>
<dbReference type="PROSITE" id="PS51841">
    <property type="entry name" value="LTD"/>
    <property type="match status" value="1"/>
</dbReference>
<dbReference type="Proteomes" id="UP000523863">
    <property type="component" value="Unassembled WGS sequence"/>
</dbReference>
<keyword evidence="2" id="KW-0732">Signal</keyword>
<evidence type="ECO:0000313" key="4">
    <source>
        <dbReference type="EMBL" id="MBB5598480.1"/>
    </source>
</evidence>
<keyword evidence="5" id="KW-1185">Reference proteome</keyword>
<dbReference type="PANTHER" id="PTHR42834:SF1">
    <property type="entry name" value="ENDONUCLEASE_EXONUCLEASE_PHOSPHATASE FAMILY PROTEIN (AFU_ORTHOLOGUE AFUA_3G09210)"/>
    <property type="match status" value="1"/>
</dbReference>
<dbReference type="InterPro" id="IPR001322">
    <property type="entry name" value="Lamin_tail_dom"/>
</dbReference>
<dbReference type="SUPFAM" id="SSF56219">
    <property type="entry name" value="DNase I-like"/>
    <property type="match status" value="1"/>
</dbReference>